<sequence>MFKGRTIKILLVDDDEDDFFLTSEYIKEIKGQKFEIDWAYSFDNALQKIKEKQYDLCFFDFLLGAKTGLDLLKTGTENGLQAPVILLTGKGDKNIDMEAMILGAFDYLVKSELDAEKLERCIRYSLDRANTLATLRESERKYRNIFAQTKEAIFATQLDGTFRYFTPATAELLGYTEEELIRKKSYTTFVRSDERLRFIMMLEKQGEISNYEVELVTKFGERKQCSIHCNRQLDSEGVPYYLGIIHDITSRKKDERDSLLFEKMAATGRLVRTLAHEVRNPLTNINLSLDQMGEDFEDEDAQFFMDIIRRNSQRINDLITELLNTSKPSEVIFSRHDLTEVLETTIEQAIDRINLKGIHLKKNFTPDIWLDLDKSKIQIAFLNIIINAVEAMKEGEGVLEISTSFNNKSVIITIKDNGIGISQEHVGRLFEPYFTSKNNGIGLGLAATLNIIQSHKARVEVDSELNKGTVFTITFSRVV</sequence>
<dbReference type="GO" id="GO:0006355">
    <property type="term" value="P:regulation of DNA-templated transcription"/>
    <property type="evidence" value="ECO:0007669"/>
    <property type="project" value="InterPro"/>
</dbReference>
<evidence type="ECO:0000256" key="4">
    <source>
        <dbReference type="ARBA" id="ARBA00022679"/>
    </source>
</evidence>
<evidence type="ECO:0000259" key="10">
    <source>
        <dbReference type="PROSITE" id="PS50109"/>
    </source>
</evidence>
<dbReference type="InterPro" id="IPR004358">
    <property type="entry name" value="Sig_transdc_His_kin-like_C"/>
</dbReference>
<feature type="domain" description="Response regulatory" evidence="11">
    <location>
        <begin position="8"/>
        <end position="125"/>
    </location>
</feature>
<dbReference type="InterPro" id="IPR003594">
    <property type="entry name" value="HATPase_dom"/>
</dbReference>
<dbReference type="EC" id="2.7.13.3" evidence="2"/>
<dbReference type="InterPro" id="IPR035965">
    <property type="entry name" value="PAS-like_dom_sf"/>
</dbReference>
<dbReference type="Pfam" id="PF02518">
    <property type="entry name" value="HATPase_c"/>
    <property type="match status" value="1"/>
</dbReference>
<proteinExistence type="predicted"/>
<dbReference type="SUPFAM" id="SSF47384">
    <property type="entry name" value="Homodimeric domain of signal transducing histidine kinase"/>
    <property type="match status" value="1"/>
</dbReference>
<dbReference type="PANTHER" id="PTHR43065:SF46">
    <property type="entry name" value="C4-DICARBOXYLATE TRANSPORT SENSOR PROTEIN DCTB"/>
    <property type="match status" value="1"/>
</dbReference>
<dbReference type="RefSeq" id="WP_109743594.1">
    <property type="nucleotide sequence ID" value="NZ_QGGO01000014.1"/>
</dbReference>
<name>A0A316E6J4_9BACT</name>
<dbReference type="Proteomes" id="UP000245489">
    <property type="component" value="Unassembled WGS sequence"/>
</dbReference>
<gene>
    <name evidence="13" type="ORF">LV89_02788</name>
</gene>
<evidence type="ECO:0000259" key="11">
    <source>
        <dbReference type="PROSITE" id="PS50110"/>
    </source>
</evidence>
<dbReference type="InterPro" id="IPR036890">
    <property type="entry name" value="HATPase_C_sf"/>
</dbReference>
<evidence type="ECO:0000256" key="5">
    <source>
        <dbReference type="ARBA" id="ARBA00022741"/>
    </source>
</evidence>
<dbReference type="OrthoDB" id="9806995at2"/>
<dbReference type="InterPro" id="IPR003661">
    <property type="entry name" value="HisK_dim/P_dom"/>
</dbReference>
<dbReference type="SUPFAM" id="SSF55785">
    <property type="entry name" value="PYP-like sensor domain (PAS domain)"/>
    <property type="match status" value="1"/>
</dbReference>
<dbReference type="SUPFAM" id="SSF55874">
    <property type="entry name" value="ATPase domain of HSP90 chaperone/DNA topoisomerase II/histidine kinase"/>
    <property type="match status" value="1"/>
</dbReference>
<keyword evidence="7" id="KW-0067">ATP-binding</keyword>
<keyword evidence="3 9" id="KW-0597">Phosphoprotein</keyword>
<dbReference type="Pfam" id="PF00989">
    <property type="entry name" value="PAS"/>
    <property type="match status" value="1"/>
</dbReference>
<evidence type="ECO:0000256" key="6">
    <source>
        <dbReference type="ARBA" id="ARBA00022777"/>
    </source>
</evidence>
<dbReference type="SMART" id="SM00388">
    <property type="entry name" value="HisKA"/>
    <property type="match status" value="1"/>
</dbReference>
<dbReference type="PROSITE" id="PS50109">
    <property type="entry name" value="HIS_KIN"/>
    <property type="match status" value="1"/>
</dbReference>
<dbReference type="AlphaFoldDB" id="A0A316E6J4"/>
<dbReference type="Pfam" id="PF00072">
    <property type="entry name" value="Response_reg"/>
    <property type="match status" value="1"/>
</dbReference>
<comment type="caution">
    <text evidence="13">The sequence shown here is derived from an EMBL/GenBank/DDBJ whole genome shotgun (WGS) entry which is preliminary data.</text>
</comment>
<dbReference type="CDD" id="cd00156">
    <property type="entry name" value="REC"/>
    <property type="match status" value="1"/>
</dbReference>
<evidence type="ECO:0000256" key="9">
    <source>
        <dbReference type="PROSITE-ProRule" id="PRU00169"/>
    </source>
</evidence>
<dbReference type="GO" id="GO:0000155">
    <property type="term" value="F:phosphorelay sensor kinase activity"/>
    <property type="evidence" value="ECO:0007669"/>
    <property type="project" value="InterPro"/>
</dbReference>
<evidence type="ECO:0000256" key="1">
    <source>
        <dbReference type="ARBA" id="ARBA00000085"/>
    </source>
</evidence>
<dbReference type="CDD" id="cd00130">
    <property type="entry name" value="PAS"/>
    <property type="match status" value="1"/>
</dbReference>
<dbReference type="GO" id="GO:0005524">
    <property type="term" value="F:ATP binding"/>
    <property type="evidence" value="ECO:0007669"/>
    <property type="project" value="UniProtKB-KW"/>
</dbReference>
<dbReference type="PRINTS" id="PR00344">
    <property type="entry name" value="BCTRLSENSOR"/>
</dbReference>
<keyword evidence="4" id="KW-0808">Transferase</keyword>
<evidence type="ECO:0000259" key="12">
    <source>
        <dbReference type="PROSITE" id="PS50112"/>
    </source>
</evidence>
<dbReference type="SMART" id="SM00448">
    <property type="entry name" value="REC"/>
    <property type="match status" value="1"/>
</dbReference>
<feature type="domain" description="Histidine kinase" evidence="10">
    <location>
        <begin position="273"/>
        <end position="479"/>
    </location>
</feature>
<keyword evidence="6" id="KW-0418">Kinase</keyword>
<dbReference type="Pfam" id="PF00512">
    <property type="entry name" value="HisKA"/>
    <property type="match status" value="1"/>
</dbReference>
<organism evidence="13 14">
    <name type="scientific">Arcicella aurantiaca</name>
    <dbReference type="NCBI Taxonomy" id="591202"/>
    <lineage>
        <taxon>Bacteria</taxon>
        <taxon>Pseudomonadati</taxon>
        <taxon>Bacteroidota</taxon>
        <taxon>Cytophagia</taxon>
        <taxon>Cytophagales</taxon>
        <taxon>Flectobacillaceae</taxon>
        <taxon>Arcicella</taxon>
    </lineage>
</organism>
<dbReference type="CDD" id="cd00082">
    <property type="entry name" value="HisKA"/>
    <property type="match status" value="1"/>
</dbReference>
<evidence type="ECO:0000256" key="8">
    <source>
        <dbReference type="ARBA" id="ARBA00023012"/>
    </source>
</evidence>
<evidence type="ECO:0000313" key="14">
    <source>
        <dbReference type="Proteomes" id="UP000245489"/>
    </source>
</evidence>
<evidence type="ECO:0000313" key="13">
    <source>
        <dbReference type="EMBL" id="PWK25162.1"/>
    </source>
</evidence>
<dbReference type="InterPro" id="IPR001789">
    <property type="entry name" value="Sig_transdc_resp-reg_receiver"/>
</dbReference>
<dbReference type="InterPro" id="IPR036097">
    <property type="entry name" value="HisK_dim/P_sf"/>
</dbReference>
<dbReference type="EMBL" id="QGGO01000014">
    <property type="protein sequence ID" value="PWK25162.1"/>
    <property type="molecule type" value="Genomic_DNA"/>
</dbReference>
<reference evidence="13 14" key="1">
    <citation type="submission" date="2018-05" db="EMBL/GenBank/DDBJ databases">
        <title>Genomic Encyclopedia of Archaeal and Bacterial Type Strains, Phase II (KMG-II): from individual species to whole genera.</title>
        <authorList>
            <person name="Goeker M."/>
        </authorList>
    </citation>
    <scope>NUCLEOTIDE SEQUENCE [LARGE SCALE GENOMIC DNA]</scope>
    <source>
        <strain evidence="13 14">DSM 22214</strain>
    </source>
</reference>
<dbReference type="PROSITE" id="PS50110">
    <property type="entry name" value="RESPONSE_REGULATORY"/>
    <property type="match status" value="1"/>
</dbReference>
<dbReference type="SMART" id="SM00091">
    <property type="entry name" value="PAS"/>
    <property type="match status" value="1"/>
</dbReference>
<dbReference type="Gene3D" id="1.10.287.130">
    <property type="match status" value="1"/>
</dbReference>
<keyword evidence="8" id="KW-0902">Two-component regulatory system</keyword>
<feature type="domain" description="PAS" evidence="12">
    <location>
        <begin position="138"/>
        <end position="195"/>
    </location>
</feature>
<evidence type="ECO:0000256" key="2">
    <source>
        <dbReference type="ARBA" id="ARBA00012438"/>
    </source>
</evidence>
<protein>
    <recommendedName>
        <fullName evidence="2">histidine kinase</fullName>
        <ecNumber evidence="2">2.7.13.3</ecNumber>
    </recommendedName>
</protein>
<dbReference type="Gene3D" id="3.30.565.10">
    <property type="entry name" value="Histidine kinase-like ATPase, C-terminal domain"/>
    <property type="match status" value="1"/>
</dbReference>
<dbReference type="SMART" id="SM00387">
    <property type="entry name" value="HATPase_c"/>
    <property type="match status" value="1"/>
</dbReference>
<accession>A0A316E6J4</accession>
<dbReference type="SUPFAM" id="SSF52172">
    <property type="entry name" value="CheY-like"/>
    <property type="match status" value="1"/>
</dbReference>
<feature type="modified residue" description="4-aspartylphosphate" evidence="9">
    <location>
        <position position="60"/>
    </location>
</feature>
<dbReference type="NCBIfam" id="TIGR00229">
    <property type="entry name" value="sensory_box"/>
    <property type="match status" value="1"/>
</dbReference>
<dbReference type="InterPro" id="IPR013767">
    <property type="entry name" value="PAS_fold"/>
</dbReference>
<dbReference type="PANTHER" id="PTHR43065">
    <property type="entry name" value="SENSOR HISTIDINE KINASE"/>
    <property type="match status" value="1"/>
</dbReference>
<dbReference type="Gene3D" id="3.30.450.20">
    <property type="entry name" value="PAS domain"/>
    <property type="match status" value="1"/>
</dbReference>
<comment type="catalytic activity">
    <reaction evidence="1">
        <text>ATP + protein L-histidine = ADP + protein N-phospho-L-histidine.</text>
        <dbReference type="EC" id="2.7.13.3"/>
    </reaction>
</comment>
<dbReference type="InterPro" id="IPR000014">
    <property type="entry name" value="PAS"/>
</dbReference>
<dbReference type="PROSITE" id="PS50112">
    <property type="entry name" value="PAS"/>
    <property type="match status" value="1"/>
</dbReference>
<keyword evidence="14" id="KW-1185">Reference proteome</keyword>
<evidence type="ECO:0000256" key="7">
    <source>
        <dbReference type="ARBA" id="ARBA00022840"/>
    </source>
</evidence>
<keyword evidence="5" id="KW-0547">Nucleotide-binding</keyword>
<dbReference type="InterPro" id="IPR011006">
    <property type="entry name" value="CheY-like_superfamily"/>
</dbReference>
<evidence type="ECO:0000256" key="3">
    <source>
        <dbReference type="ARBA" id="ARBA00022553"/>
    </source>
</evidence>
<dbReference type="InterPro" id="IPR005467">
    <property type="entry name" value="His_kinase_dom"/>
</dbReference>
<dbReference type="Gene3D" id="3.40.50.2300">
    <property type="match status" value="1"/>
</dbReference>